<protein>
    <submittedName>
        <fullName evidence="2">Mating-type protein phb2</fullName>
    </submittedName>
</protein>
<dbReference type="GO" id="GO:0000772">
    <property type="term" value="F:mating pheromone activity"/>
    <property type="evidence" value="ECO:0007669"/>
    <property type="project" value="InterPro"/>
</dbReference>
<proteinExistence type="predicted"/>
<sequence length="52" mass="5687">MDSFTSFESLFATLEDSNSHIQSQSATIGDSNPPSDQERYDSGSYNAFCTIS</sequence>
<dbReference type="Pfam" id="PF08015">
    <property type="entry name" value="Pheromone"/>
    <property type="match status" value="1"/>
</dbReference>
<feature type="compositionally biased region" description="Polar residues" evidence="1">
    <location>
        <begin position="18"/>
        <end position="35"/>
    </location>
</feature>
<gene>
    <name evidence="2" type="primary">phb2</name>
</gene>
<organism evidence="2">
    <name type="scientific">Hypsizygus marmoreus</name>
    <name type="common">White beech mushroom</name>
    <name type="synonym">Agaricus marmoreus</name>
    <dbReference type="NCBI Taxonomy" id="39966"/>
    <lineage>
        <taxon>Eukaryota</taxon>
        <taxon>Fungi</taxon>
        <taxon>Dikarya</taxon>
        <taxon>Basidiomycota</taxon>
        <taxon>Agaricomycotina</taxon>
        <taxon>Agaricomycetes</taxon>
        <taxon>Agaricomycetidae</taxon>
        <taxon>Agaricales</taxon>
        <taxon>Tricholomatineae</taxon>
        <taxon>Lyophyllaceae</taxon>
        <taxon>Hypsizygus</taxon>
    </lineage>
</organism>
<evidence type="ECO:0000256" key="1">
    <source>
        <dbReference type="SAM" id="MobiDB-lite"/>
    </source>
</evidence>
<dbReference type="InterPro" id="IPR012597">
    <property type="entry name" value="Pheromone"/>
</dbReference>
<feature type="region of interest" description="Disordered" evidence="1">
    <location>
        <begin position="18"/>
        <end position="44"/>
    </location>
</feature>
<reference evidence="2" key="1">
    <citation type="submission" date="2020-08" db="EMBL/GenBank/DDBJ databases">
        <title>Genetic structure and evolutionary diversity of mating type (MAT) locus in Hypsizygus marmoreus.</title>
        <authorList>
            <person name="Zhang J."/>
            <person name="Wang G."/>
        </authorList>
    </citation>
    <scope>NUCLEOTIDE SEQUENCE</scope>
</reference>
<accession>A0A7T7DKG8</accession>
<dbReference type="AlphaFoldDB" id="A0A7T7DKG8"/>
<dbReference type="EMBL" id="MT840832">
    <property type="protein sequence ID" value="QQL12044.1"/>
    <property type="molecule type" value="Genomic_DNA"/>
</dbReference>
<dbReference type="GO" id="GO:0016020">
    <property type="term" value="C:membrane"/>
    <property type="evidence" value="ECO:0007669"/>
    <property type="project" value="InterPro"/>
</dbReference>
<name>A0A7T7DKG8_HYPMA</name>
<evidence type="ECO:0000313" key="2">
    <source>
        <dbReference type="EMBL" id="QQL12044.1"/>
    </source>
</evidence>